<organism evidence="2 3">
    <name type="scientific">Mycolicibacterium parafortuitum</name>
    <name type="common">Mycobacterium parafortuitum</name>
    <dbReference type="NCBI Taxonomy" id="39692"/>
    <lineage>
        <taxon>Bacteria</taxon>
        <taxon>Bacillati</taxon>
        <taxon>Actinomycetota</taxon>
        <taxon>Actinomycetes</taxon>
        <taxon>Mycobacteriales</taxon>
        <taxon>Mycobacteriaceae</taxon>
        <taxon>Mycolicibacterium</taxon>
    </lineage>
</organism>
<proteinExistence type="predicted"/>
<protein>
    <submittedName>
        <fullName evidence="2">Uncharacterized protein</fullName>
    </submittedName>
</protein>
<dbReference type="EMBL" id="AP022598">
    <property type="protein sequence ID" value="BBY77332.1"/>
    <property type="molecule type" value="Genomic_DNA"/>
</dbReference>
<feature type="transmembrane region" description="Helical" evidence="1">
    <location>
        <begin position="160"/>
        <end position="179"/>
    </location>
</feature>
<dbReference type="AlphaFoldDB" id="A0A7I7U7G5"/>
<evidence type="ECO:0000256" key="1">
    <source>
        <dbReference type="SAM" id="Phobius"/>
    </source>
</evidence>
<evidence type="ECO:0000313" key="2">
    <source>
        <dbReference type="EMBL" id="BBY77332.1"/>
    </source>
</evidence>
<evidence type="ECO:0000313" key="3">
    <source>
        <dbReference type="Proteomes" id="UP000466554"/>
    </source>
</evidence>
<dbReference type="Proteomes" id="UP000466554">
    <property type="component" value="Chromosome"/>
</dbReference>
<feature type="transmembrane region" description="Helical" evidence="1">
    <location>
        <begin position="80"/>
        <end position="107"/>
    </location>
</feature>
<dbReference type="InterPro" id="IPR045466">
    <property type="entry name" value="DUF6498"/>
</dbReference>
<reference evidence="2 3" key="1">
    <citation type="journal article" date="2019" name="Emerg. Microbes Infect.">
        <title>Comprehensive subspecies identification of 175 nontuberculous mycobacteria species based on 7547 genomic profiles.</title>
        <authorList>
            <person name="Matsumoto Y."/>
            <person name="Kinjo T."/>
            <person name="Motooka D."/>
            <person name="Nabeya D."/>
            <person name="Jung N."/>
            <person name="Uechi K."/>
            <person name="Horii T."/>
            <person name="Iida T."/>
            <person name="Fujita J."/>
            <person name="Nakamura S."/>
        </authorList>
    </citation>
    <scope>NUCLEOTIDE SEQUENCE [LARGE SCALE GENOMIC DNA]</scope>
    <source>
        <strain evidence="2 3">JCM 6367</strain>
    </source>
</reference>
<accession>A0A7I7U7G5</accession>
<keyword evidence="1" id="KW-0812">Transmembrane</keyword>
<dbReference type="RefSeq" id="WP_163767559.1">
    <property type="nucleotide sequence ID" value="NZ_AP022598.1"/>
</dbReference>
<sequence length="258" mass="28834">MSRLVHVIAVLAIVAVPFVGWFVDGWSGGTTLVVYWFETLVVTLLIAARVLVHRRLAPCRGHYRYQAAGSTTQSPTRPSFLAGFLITSLAFTAAHGVFLVVIVFLLGRNGQRNLAGIDWHSVRFGCLLVLGFLCVDLAVDLVTVRRWPFRRLELMAKQGFSRIVVVHLTLILGLFAIAVTDAPNALFGVFVVLKSLAALSFALPQWEPQQPPAWFSRAMNRLPNVHPGQRFEEHWAKDRADELARLARNEEPWTPSTR</sequence>
<keyword evidence="1" id="KW-0472">Membrane</keyword>
<dbReference type="Pfam" id="PF20108">
    <property type="entry name" value="DUF6498"/>
    <property type="match status" value="1"/>
</dbReference>
<feature type="transmembrane region" description="Helical" evidence="1">
    <location>
        <begin position="7"/>
        <end position="27"/>
    </location>
</feature>
<gene>
    <name evidence="2" type="ORF">MPRF_42310</name>
</gene>
<feature type="transmembrane region" description="Helical" evidence="1">
    <location>
        <begin position="119"/>
        <end position="139"/>
    </location>
</feature>
<feature type="transmembrane region" description="Helical" evidence="1">
    <location>
        <begin position="33"/>
        <end position="52"/>
    </location>
</feature>
<keyword evidence="1" id="KW-1133">Transmembrane helix</keyword>
<name>A0A7I7U7G5_MYCPF</name>